<dbReference type="EMBL" id="SKBU01000001">
    <property type="protein sequence ID" value="TCJ20704.1"/>
    <property type="molecule type" value="Genomic_DNA"/>
</dbReference>
<dbReference type="SUPFAM" id="SSF47598">
    <property type="entry name" value="Ribbon-helix-helix"/>
    <property type="match status" value="1"/>
</dbReference>
<dbReference type="RefSeq" id="WP_132687114.1">
    <property type="nucleotide sequence ID" value="NZ_SKBU01000001.1"/>
</dbReference>
<keyword evidence="2" id="KW-1185">Reference proteome</keyword>
<organism evidence="1 2">
    <name type="scientific">Rubrobacter taiwanensis</name>
    <dbReference type="NCBI Taxonomy" id="185139"/>
    <lineage>
        <taxon>Bacteria</taxon>
        <taxon>Bacillati</taxon>
        <taxon>Actinomycetota</taxon>
        <taxon>Rubrobacteria</taxon>
        <taxon>Rubrobacterales</taxon>
        <taxon>Rubrobacteraceae</taxon>
        <taxon>Rubrobacter</taxon>
    </lineage>
</organism>
<protein>
    <submittedName>
        <fullName evidence="1">Ribbon-helix-helix protein, CopG family</fullName>
    </submittedName>
</protein>
<dbReference type="GO" id="GO:0006355">
    <property type="term" value="P:regulation of DNA-templated transcription"/>
    <property type="evidence" value="ECO:0007669"/>
    <property type="project" value="InterPro"/>
</dbReference>
<accession>A0A4R1BSD2</accession>
<proteinExistence type="predicted"/>
<gene>
    <name evidence="1" type="ORF">E0L93_00280</name>
</gene>
<dbReference type="AlphaFoldDB" id="A0A4R1BSD2"/>
<dbReference type="Proteomes" id="UP000295244">
    <property type="component" value="Unassembled WGS sequence"/>
</dbReference>
<evidence type="ECO:0000313" key="1">
    <source>
        <dbReference type="EMBL" id="TCJ20704.1"/>
    </source>
</evidence>
<dbReference type="InterPro" id="IPR010985">
    <property type="entry name" value="Ribbon_hlx_hlx"/>
</dbReference>
<sequence>MPQLHLYVPEETAEALRRRARERGSSLSAYLAEIVGREVGGERWPEGFFEEVLGRWEGELERPPQGAYEDRARLG</sequence>
<name>A0A4R1BSD2_9ACTN</name>
<evidence type="ECO:0000313" key="2">
    <source>
        <dbReference type="Proteomes" id="UP000295244"/>
    </source>
</evidence>
<reference evidence="1 2" key="1">
    <citation type="submission" date="2019-03" db="EMBL/GenBank/DDBJ databases">
        <title>Whole genome sequence of a novel Rubrobacter taiwanensis strain, isolated from Yellowstone National Park.</title>
        <authorList>
            <person name="Freed S."/>
            <person name="Ramaley R.F."/>
            <person name="Kyndt J.A."/>
        </authorList>
    </citation>
    <scope>NUCLEOTIDE SEQUENCE [LARGE SCALE GENOMIC DNA]</scope>
    <source>
        <strain evidence="1 2">Yellowstone</strain>
    </source>
</reference>
<dbReference type="OrthoDB" id="26670at2"/>
<comment type="caution">
    <text evidence="1">The sequence shown here is derived from an EMBL/GenBank/DDBJ whole genome shotgun (WGS) entry which is preliminary data.</text>
</comment>